<evidence type="ECO:0008006" key="3">
    <source>
        <dbReference type="Google" id="ProtNLM"/>
    </source>
</evidence>
<protein>
    <recommendedName>
        <fullName evidence="3">DUF4440 domain-containing protein</fullName>
    </recommendedName>
</protein>
<gene>
    <name evidence="1" type="ORF">DB31_2280</name>
</gene>
<dbReference type="Proteomes" id="UP000028725">
    <property type="component" value="Unassembled WGS sequence"/>
</dbReference>
<proteinExistence type="predicted"/>
<evidence type="ECO:0000313" key="1">
    <source>
        <dbReference type="EMBL" id="KFE63868.1"/>
    </source>
</evidence>
<evidence type="ECO:0000313" key="2">
    <source>
        <dbReference type="Proteomes" id="UP000028725"/>
    </source>
</evidence>
<dbReference type="EMBL" id="JMCB01000015">
    <property type="protein sequence ID" value="KFE63868.1"/>
    <property type="molecule type" value="Genomic_DNA"/>
</dbReference>
<reference evidence="1 2" key="1">
    <citation type="submission" date="2014-04" db="EMBL/GenBank/DDBJ databases">
        <title>Genome assembly of Hyalangium minutum DSM 14724.</title>
        <authorList>
            <person name="Sharma G."/>
            <person name="Subramanian S."/>
        </authorList>
    </citation>
    <scope>NUCLEOTIDE SEQUENCE [LARGE SCALE GENOMIC DNA]</scope>
    <source>
        <strain evidence="1 2">DSM 14724</strain>
    </source>
</reference>
<comment type="caution">
    <text evidence="1">The sequence shown here is derived from an EMBL/GenBank/DDBJ whole genome shotgun (WGS) entry which is preliminary data.</text>
</comment>
<dbReference type="AlphaFoldDB" id="A0A085W855"/>
<organism evidence="1 2">
    <name type="scientific">Hyalangium minutum</name>
    <dbReference type="NCBI Taxonomy" id="394096"/>
    <lineage>
        <taxon>Bacteria</taxon>
        <taxon>Pseudomonadati</taxon>
        <taxon>Myxococcota</taxon>
        <taxon>Myxococcia</taxon>
        <taxon>Myxococcales</taxon>
        <taxon>Cystobacterineae</taxon>
        <taxon>Archangiaceae</taxon>
        <taxon>Hyalangium</taxon>
    </lineage>
</organism>
<keyword evidence="2" id="KW-1185">Reference proteome</keyword>
<name>A0A085W855_9BACT</name>
<sequence>MVEDFHKRIRWKDFRGAARHLVPERREAFLRARAELHDERDLTISDFEVLDAQLTADGMRAFVTTRLQWMRLPSPSEQTATVTEEYLYVQQEKTWQLERMLDGPFAGELP</sequence>
<accession>A0A085W855</accession>
<dbReference type="STRING" id="394096.DB31_2280"/>